<sequence>MIIEDSVWKKYFDGYTVFDCAIFRQQGFFFILVEEKDSRDVLPKTRLITLATDRLGEAGIRRSQAEDFSFSSVACGVDPTEYVVVDTGSNVYSASGKSNQFERKIEDLISLKTPVGTMVTIRRVVRVAGKLYAVGSNRRLYRREGVEKWVDLHSKGVGAPMPADYMESKLSGSWSRVIGFKDLSAFSETDFYAAGGEGDLWRFDGKTWTQCPLPTNAQLETVCCAGDGKVYVTDLHGNVWAGREEKWAQVATSELSWGSQPVDAFWFKGRMLFGAQEGLYVINGSKQLVPLGDVEDGVPSSMVTGRIDISPDGNHLLTAGPYGACLYDGKTWTRLFSAFDYR</sequence>
<dbReference type="EMBL" id="CP104562">
    <property type="protein sequence ID" value="UXH80626.1"/>
    <property type="molecule type" value="Genomic_DNA"/>
</dbReference>
<proteinExistence type="predicted"/>
<evidence type="ECO:0000313" key="2">
    <source>
        <dbReference type="Proteomes" id="UP001064933"/>
    </source>
</evidence>
<dbReference type="Proteomes" id="UP001064933">
    <property type="component" value="Chromosome"/>
</dbReference>
<gene>
    <name evidence="1" type="ORF">N4261_12420</name>
</gene>
<dbReference type="SUPFAM" id="SSF69322">
    <property type="entry name" value="Tricorn protease domain 2"/>
    <property type="match status" value="1"/>
</dbReference>
<organism evidence="1 2">
    <name type="scientific">Roseateles amylovorans</name>
    <dbReference type="NCBI Taxonomy" id="2978473"/>
    <lineage>
        <taxon>Bacteria</taxon>
        <taxon>Pseudomonadati</taxon>
        <taxon>Pseudomonadota</taxon>
        <taxon>Betaproteobacteria</taxon>
        <taxon>Burkholderiales</taxon>
        <taxon>Sphaerotilaceae</taxon>
        <taxon>Roseateles</taxon>
    </lineage>
</organism>
<evidence type="ECO:0000313" key="1">
    <source>
        <dbReference type="EMBL" id="UXH80626.1"/>
    </source>
</evidence>
<reference evidence="1" key="1">
    <citation type="submission" date="2022-10" db="EMBL/GenBank/DDBJ databases">
        <title>Characterization and whole genome sequencing of a new Roseateles species, isolated from fresh water.</title>
        <authorList>
            <person name="Guliayeva D.Y."/>
            <person name="Akhremchuk A.E."/>
            <person name="Sikolenko M.A."/>
            <person name="Valentovich L.N."/>
            <person name="Sidarenka A.V."/>
        </authorList>
    </citation>
    <scope>NUCLEOTIDE SEQUENCE</scope>
    <source>
        <strain evidence="1">BIM B-1768</strain>
    </source>
</reference>
<keyword evidence="2" id="KW-1185">Reference proteome</keyword>
<accession>A0ABY6B5G7</accession>
<name>A0ABY6B5G7_9BURK</name>
<protein>
    <submittedName>
        <fullName evidence="1">Uncharacterized protein</fullName>
    </submittedName>
</protein>
<dbReference type="RefSeq" id="WP_261760444.1">
    <property type="nucleotide sequence ID" value="NZ_CP104562.2"/>
</dbReference>